<proteinExistence type="predicted"/>
<dbReference type="Proteomes" id="UP001150904">
    <property type="component" value="Unassembled WGS sequence"/>
</dbReference>
<name>A0A9W9T7Q8_9EURO</name>
<dbReference type="Pfam" id="PF06293">
    <property type="entry name" value="Kdo"/>
    <property type="match status" value="1"/>
</dbReference>
<evidence type="ECO:0000313" key="1">
    <source>
        <dbReference type="EMBL" id="KAJ5211655.1"/>
    </source>
</evidence>
<evidence type="ECO:0000313" key="2">
    <source>
        <dbReference type="Proteomes" id="UP001150904"/>
    </source>
</evidence>
<gene>
    <name evidence="1" type="ORF">N7498_003301</name>
</gene>
<dbReference type="AlphaFoldDB" id="A0A9W9T7Q8"/>
<keyword evidence="2" id="KW-1185">Reference proteome</keyword>
<dbReference type="GeneID" id="83177664"/>
<dbReference type="EMBL" id="JAPQKR010000008">
    <property type="protein sequence ID" value="KAJ5211655.1"/>
    <property type="molecule type" value="Genomic_DNA"/>
</dbReference>
<evidence type="ECO:0008006" key="3">
    <source>
        <dbReference type="Google" id="ProtNLM"/>
    </source>
</evidence>
<reference evidence="1" key="1">
    <citation type="submission" date="2022-12" db="EMBL/GenBank/DDBJ databases">
        <authorList>
            <person name="Petersen C."/>
        </authorList>
    </citation>
    <scope>NUCLEOTIDE SEQUENCE</scope>
    <source>
        <strain evidence="1">IBT 15544</strain>
    </source>
</reference>
<comment type="caution">
    <text evidence="1">The sequence shown here is derived from an EMBL/GenBank/DDBJ whole genome shotgun (WGS) entry which is preliminary data.</text>
</comment>
<dbReference type="Gene3D" id="1.10.510.10">
    <property type="entry name" value="Transferase(Phosphotransferase) domain 1"/>
    <property type="match status" value="1"/>
</dbReference>
<dbReference type="SUPFAM" id="SSF56112">
    <property type="entry name" value="Protein kinase-like (PK-like)"/>
    <property type="match status" value="1"/>
</dbReference>
<sequence>MANTYTKIQLLQASVDPDNEMESEFRVLVDGQFVKYITIDPGLYDPDDMCFPPAFASLLPQFPDGDWNEGRISRDPTTGTPHLVTSKVDLPGIPDIWHPAQVDHLELHVENQLRSNVLEVACDRFDSVVIAKFARFPWELPRLEAESAVYKWLEGHGIGPAFLGHLTEEGRVIGFIMARITHSRHPTPGDIDVCRLALLKLHKLGIKHGDINKHNFLLHNGNVTLVDFDSATRVTSQEELDEELHSLDSQLRDTSGLGGVIMEELR</sequence>
<dbReference type="InterPro" id="IPR011009">
    <property type="entry name" value="Kinase-like_dom_sf"/>
</dbReference>
<organism evidence="1 2">
    <name type="scientific">Penicillium cinerascens</name>
    <dbReference type="NCBI Taxonomy" id="70096"/>
    <lineage>
        <taxon>Eukaryota</taxon>
        <taxon>Fungi</taxon>
        <taxon>Dikarya</taxon>
        <taxon>Ascomycota</taxon>
        <taxon>Pezizomycotina</taxon>
        <taxon>Eurotiomycetes</taxon>
        <taxon>Eurotiomycetidae</taxon>
        <taxon>Eurotiales</taxon>
        <taxon>Aspergillaceae</taxon>
        <taxon>Penicillium</taxon>
    </lineage>
</organism>
<reference evidence="1" key="2">
    <citation type="journal article" date="2023" name="IMA Fungus">
        <title>Comparative genomic study of the Penicillium genus elucidates a diverse pangenome and 15 lateral gene transfer events.</title>
        <authorList>
            <person name="Petersen C."/>
            <person name="Sorensen T."/>
            <person name="Nielsen M.R."/>
            <person name="Sondergaard T.E."/>
            <person name="Sorensen J.L."/>
            <person name="Fitzpatrick D.A."/>
            <person name="Frisvad J.C."/>
            <person name="Nielsen K.L."/>
        </authorList>
    </citation>
    <scope>NUCLEOTIDE SEQUENCE</scope>
    <source>
        <strain evidence="1">IBT 15544</strain>
    </source>
</reference>
<protein>
    <recommendedName>
        <fullName evidence="3">Alpha-galactosidase A</fullName>
    </recommendedName>
</protein>
<dbReference type="RefSeq" id="XP_058309825.1">
    <property type="nucleotide sequence ID" value="XM_058450363.1"/>
</dbReference>
<accession>A0A9W9T7Q8</accession>
<dbReference type="OrthoDB" id="2687876at2759"/>